<evidence type="ECO:0000313" key="8">
    <source>
        <dbReference type="Proteomes" id="UP000317257"/>
    </source>
</evidence>
<dbReference type="InterPro" id="IPR036188">
    <property type="entry name" value="FAD/NAD-bd_sf"/>
</dbReference>
<evidence type="ECO:0000313" key="7">
    <source>
        <dbReference type="EMBL" id="TWU76079.1"/>
    </source>
</evidence>
<dbReference type="InterPro" id="IPR050493">
    <property type="entry name" value="FAD-dep_Monooxygenase_BioMet"/>
</dbReference>
<dbReference type="InterPro" id="IPR002938">
    <property type="entry name" value="FAD-bd"/>
</dbReference>
<dbReference type="PRINTS" id="PR00420">
    <property type="entry name" value="RNGMNOXGNASE"/>
</dbReference>
<reference evidence="8" key="1">
    <citation type="submission" date="2018-12" db="EMBL/GenBank/DDBJ databases">
        <title>The complete genome of Metarhizium rileyi, a key fungal pathogen of Lepidoptera.</title>
        <authorList>
            <person name="Binneck E."/>
            <person name="Lastra C.C.L."/>
            <person name="Sosa-Gomez D.R."/>
        </authorList>
    </citation>
    <scope>NUCLEOTIDE SEQUENCE [LARGE SCALE GENOMIC DNA]</scope>
    <source>
        <strain evidence="8">Cep018-CH2</strain>
    </source>
</reference>
<protein>
    <recommendedName>
        <fullName evidence="6">FAD-binding domain-containing protein</fullName>
    </recommendedName>
</protein>
<dbReference type="EMBL" id="SBHS01000006">
    <property type="protein sequence ID" value="TWU76079.1"/>
    <property type="molecule type" value="Genomic_DNA"/>
</dbReference>
<evidence type="ECO:0000256" key="5">
    <source>
        <dbReference type="ARBA" id="ARBA00023033"/>
    </source>
</evidence>
<evidence type="ECO:0000256" key="1">
    <source>
        <dbReference type="ARBA" id="ARBA00007992"/>
    </source>
</evidence>
<dbReference type="PANTHER" id="PTHR13789">
    <property type="entry name" value="MONOOXYGENASE"/>
    <property type="match status" value="1"/>
</dbReference>
<dbReference type="SUPFAM" id="SSF51905">
    <property type="entry name" value="FAD/NAD(P)-binding domain"/>
    <property type="match status" value="1"/>
</dbReference>
<keyword evidence="5" id="KW-0503">Monooxygenase</keyword>
<keyword evidence="3" id="KW-0274">FAD</keyword>
<dbReference type="PANTHER" id="PTHR13789:SF147">
    <property type="entry name" value="PUTATIVE (AFU_ORTHOLOGUE AFUA_2G01950)-RELATED"/>
    <property type="match status" value="1"/>
</dbReference>
<organism evidence="7 8">
    <name type="scientific">Metarhizium rileyi (strain RCEF 4871)</name>
    <name type="common">Nomuraea rileyi</name>
    <dbReference type="NCBI Taxonomy" id="1649241"/>
    <lineage>
        <taxon>Eukaryota</taxon>
        <taxon>Fungi</taxon>
        <taxon>Dikarya</taxon>
        <taxon>Ascomycota</taxon>
        <taxon>Pezizomycotina</taxon>
        <taxon>Sordariomycetes</taxon>
        <taxon>Hypocreomycetidae</taxon>
        <taxon>Hypocreales</taxon>
        <taxon>Clavicipitaceae</taxon>
        <taxon>Metarhizium</taxon>
    </lineage>
</organism>
<evidence type="ECO:0000256" key="3">
    <source>
        <dbReference type="ARBA" id="ARBA00022827"/>
    </source>
</evidence>
<evidence type="ECO:0000256" key="2">
    <source>
        <dbReference type="ARBA" id="ARBA00022630"/>
    </source>
</evidence>
<keyword evidence="4" id="KW-0560">Oxidoreductase</keyword>
<proteinExistence type="inferred from homology"/>
<evidence type="ECO:0000256" key="4">
    <source>
        <dbReference type="ARBA" id="ARBA00023002"/>
    </source>
</evidence>
<keyword evidence="2" id="KW-0285">Flavoprotein</keyword>
<comment type="caution">
    <text evidence="7">The sequence shown here is derived from an EMBL/GenBank/DDBJ whole genome shotgun (WGS) entry which is preliminary data.</text>
</comment>
<sequence>MVLDVIVVGAGISGLTCAITLAKYSHVRVAVFERQAVMEKAGNGIQVPCNAAHTMRCLGLLDKLLAKTNGPAKAFLNLKFDNGEVLLHKDLTRCEELYGAPWLLIHRADYMTILLDEARRVGVRVQLDRGVDSVDLNTPLVKLRNGHLHRADIIVGCDGIHSTIRSIMHPSKQPIATGEYAYRTLFRRSQLSSPSFQHLLSTSGTSRCWMGPLANAVFYPLQDGTLFNLVIAIADQQFNNTCDETTLLSSVKSWLSGWDPTLLKLLEIADHLVRFPLYQVDELPFWSQGCVTLMGDAAHAMLPHLAQGAATGVEDGFILGTLLGRFSAEHASVPTPRPLLQKQLRTVLRAYERLQHGRTAHIVSGSRLTGMLNHLPLGPDQMARDAEFALCNPERTVSAMPWIDAKTNKELLGRKADEVAEGQFSRLLIEGKLDVRGFKL</sequence>
<dbReference type="Proteomes" id="UP000317257">
    <property type="component" value="Unassembled WGS sequence"/>
</dbReference>
<evidence type="ECO:0000259" key="6">
    <source>
        <dbReference type="Pfam" id="PF01494"/>
    </source>
</evidence>
<dbReference type="GO" id="GO:0071949">
    <property type="term" value="F:FAD binding"/>
    <property type="evidence" value="ECO:0007669"/>
    <property type="project" value="InterPro"/>
</dbReference>
<dbReference type="Gene3D" id="3.50.50.60">
    <property type="entry name" value="FAD/NAD(P)-binding domain"/>
    <property type="match status" value="1"/>
</dbReference>
<dbReference type="SUPFAM" id="SSF54373">
    <property type="entry name" value="FAD-linked reductases, C-terminal domain"/>
    <property type="match status" value="1"/>
</dbReference>
<dbReference type="GO" id="GO:0004497">
    <property type="term" value="F:monooxygenase activity"/>
    <property type="evidence" value="ECO:0007669"/>
    <property type="project" value="UniProtKB-KW"/>
</dbReference>
<gene>
    <name evidence="7" type="ORF">ED733_007581</name>
</gene>
<feature type="domain" description="FAD-binding" evidence="6">
    <location>
        <begin position="4"/>
        <end position="332"/>
    </location>
</feature>
<dbReference type="AlphaFoldDB" id="A0A5C6GF74"/>
<comment type="similarity">
    <text evidence="1">Belongs to the paxM FAD-dependent monooxygenase family.</text>
</comment>
<dbReference type="Pfam" id="PF01494">
    <property type="entry name" value="FAD_binding_3"/>
    <property type="match status" value="1"/>
</dbReference>
<name>A0A5C6GF74_METRR</name>
<accession>A0A5C6GF74</accession>